<evidence type="ECO:0000256" key="2">
    <source>
        <dbReference type="SAM" id="SignalP"/>
    </source>
</evidence>
<dbReference type="AlphaFoldDB" id="A0A067LG58"/>
<feature type="signal peptide" evidence="2">
    <location>
        <begin position="1"/>
        <end position="26"/>
    </location>
</feature>
<dbReference type="PANTHER" id="PTHR34677:SF3">
    <property type="entry name" value="BACTERIAL IG-LIKE DOMAIN-CONTAINING PROTEIN"/>
    <property type="match status" value="1"/>
</dbReference>
<gene>
    <name evidence="3" type="ORF">JCGZ_10118</name>
</gene>
<evidence type="ECO:0000313" key="4">
    <source>
        <dbReference type="Proteomes" id="UP000027138"/>
    </source>
</evidence>
<keyword evidence="2" id="KW-0732">Signal</keyword>
<evidence type="ECO:0000256" key="1">
    <source>
        <dbReference type="SAM" id="Phobius"/>
    </source>
</evidence>
<reference evidence="3 4" key="1">
    <citation type="journal article" date="2014" name="PLoS ONE">
        <title>Global Analysis of Gene Expression Profiles in Physic Nut (Jatropha curcas L.) Seedlings Exposed to Salt Stress.</title>
        <authorList>
            <person name="Zhang L."/>
            <person name="Zhang C."/>
            <person name="Wu P."/>
            <person name="Chen Y."/>
            <person name="Li M."/>
            <person name="Jiang H."/>
            <person name="Wu G."/>
        </authorList>
    </citation>
    <scope>NUCLEOTIDE SEQUENCE [LARGE SCALE GENOMIC DNA]</scope>
    <source>
        <strain evidence="4">cv. GZQX0401</strain>
        <tissue evidence="3">Young leaves</tissue>
    </source>
</reference>
<evidence type="ECO:0008006" key="5">
    <source>
        <dbReference type="Google" id="ProtNLM"/>
    </source>
</evidence>
<evidence type="ECO:0000313" key="3">
    <source>
        <dbReference type="EMBL" id="KDP46278.1"/>
    </source>
</evidence>
<dbReference type="EMBL" id="KK914219">
    <property type="protein sequence ID" value="KDP46278.1"/>
    <property type="molecule type" value="Genomic_DNA"/>
</dbReference>
<keyword evidence="1" id="KW-1133">Transmembrane helix</keyword>
<organism evidence="3 4">
    <name type="scientific">Jatropha curcas</name>
    <name type="common">Barbados nut</name>
    <dbReference type="NCBI Taxonomy" id="180498"/>
    <lineage>
        <taxon>Eukaryota</taxon>
        <taxon>Viridiplantae</taxon>
        <taxon>Streptophyta</taxon>
        <taxon>Embryophyta</taxon>
        <taxon>Tracheophyta</taxon>
        <taxon>Spermatophyta</taxon>
        <taxon>Magnoliopsida</taxon>
        <taxon>eudicotyledons</taxon>
        <taxon>Gunneridae</taxon>
        <taxon>Pentapetalae</taxon>
        <taxon>rosids</taxon>
        <taxon>fabids</taxon>
        <taxon>Malpighiales</taxon>
        <taxon>Euphorbiaceae</taxon>
        <taxon>Crotonoideae</taxon>
        <taxon>Jatropheae</taxon>
        <taxon>Jatropha</taxon>
    </lineage>
</organism>
<accession>A0A067LG58</accession>
<dbReference type="Proteomes" id="UP000027138">
    <property type="component" value="Unassembled WGS sequence"/>
</dbReference>
<feature type="chain" id="PRO_5001644635" description="Bacterial Ig-like domain-containing protein" evidence="2">
    <location>
        <begin position="27"/>
        <end position="1051"/>
    </location>
</feature>
<feature type="transmembrane region" description="Helical" evidence="1">
    <location>
        <begin position="623"/>
        <end position="643"/>
    </location>
</feature>
<feature type="transmembrane region" description="Helical" evidence="1">
    <location>
        <begin position="915"/>
        <end position="935"/>
    </location>
</feature>
<dbReference type="PANTHER" id="PTHR34677">
    <property type="match status" value="1"/>
</dbReference>
<feature type="transmembrane region" description="Helical" evidence="1">
    <location>
        <begin position="858"/>
        <end position="878"/>
    </location>
</feature>
<feature type="transmembrane region" description="Helical" evidence="1">
    <location>
        <begin position="687"/>
        <end position="715"/>
    </location>
</feature>
<keyword evidence="1" id="KW-0812">Transmembrane</keyword>
<dbReference type="STRING" id="180498.A0A067LG58"/>
<keyword evidence="4" id="KW-1185">Reference proteome</keyword>
<name>A0A067LG58_JATCU</name>
<protein>
    <recommendedName>
        <fullName evidence="5">Bacterial Ig-like domain-containing protein</fullName>
    </recommendedName>
</protein>
<proteinExistence type="predicted"/>
<sequence>MGLLSFFKLVFCIATISIGVLDSAESTVIIHFHGTPPKHSRFSTAVFRYSVQRPDGSNACKNSRCFISCELDGHKLRSCPADTIVLKNLTVNHEHSFLLNVTTHDGERNSSSYSWFIDTVPPTAVLFSEQNYTNAAKVTIDVTFSEACTQMGGFKCFNSSNCDVILDGPAYVQASSLRIIKPNIKYRLDIILLLKSVYGRVVVRMADNSCIDKAGNIFTRTNGSVIIIHFDRRPVLVDLWMPIPSYVMEINGYPRTVLATNKMDDLKIFLDFSVPIMNSTVELLNALRVNSGSILPLNNVARTEIITVELETRLVMGRTSVTVSPVAALTVLYDSTKPTVGLSTSSPNVTKVSNLNVIAEFTKPVFGFEASMIKVEGGKLTRQELSRALYSLTVLAVSPNMVLISIPAGKVNDIAGNQNLASNQLQVKHLALQSFVTVGVLATSMAAAALSVSSANLVAIGTLASESTKIVASNPSMNLHGMFGHLQVLVLSDSRPIEYSETTKGLMWLIPRQKVPWKKDGTSTWPNHVYLAKQNLHIQNLGFPNHKRANSQLDLNTTDSSKVPFLNGRFGDHNLSMKDSPYGLPLHSREYFTYFLREEPLSASNFVKRMVDSKGWEDMEMNLFWLGIGGGSLFIIHVVILLFLKWRIGKVANGILSVPRFELLLLILALPCISQSSAFVMRGGTMWGIVTGALLLVIPAALILSVSLFLAVVIFPGSSAQYKEIRQVDITDKWYTKLRFLFVARPSPGKWFFKDGLSSSSFIQHFGILFEDRKGPPLYIFPDQNDPRTSNWTESGPSGIGSMRALSSDESNEEIKIPLLRRILGCARCSYIVLDLSRRVSLGIISGATSSQTSRGSIFALAITIFQFICLIALKPYIRRGVHLVESISLLCEAAIFSLSMATKNLNPLESTTQGYIMLVLLFLTFIAQIINEWYSLIKCILRLCCPNNSFRMGLKFAAKGLILPFLPTKHWPKTGLSSVPPPSPETELGRRATSETYGAMTAMVVPVLSPGSPLAVDVTQRTSSITAEPKNELKKLRELAKASFSRVSKS</sequence>
<dbReference type="OrthoDB" id="1936312at2759"/>
<keyword evidence="1" id="KW-0472">Membrane</keyword>